<dbReference type="AlphaFoldDB" id="A0A0D7BTW1"/>
<dbReference type="GO" id="GO:0016818">
    <property type="term" value="F:hydrolase activity, acting on acid anhydrides, in phosphorus-containing anhydrides"/>
    <property type="evidence" value="ECO:0007669"/>
    <property type="project" value="InterPro"/>
</dbReference>
<dbReference type="PROSITE" id="PS51192">
    <property type="entry name" value="HELICASE_ATP_BIND_1"/>
    <property type="match status" value="1"/>
</dbReference>
<dbReference type="PROSITE" id="PS51194">
    <property type="entry name" value="HELICASE_CTER"/>
    <property type="match status" value="1"/>
</dbReference>
<keyword evidence="12" id="KW-0539">Nucleus</keyword>
<feature type="compositionally biased region" description="Basic and acidic residues" evidence="14">
    <location>
        <begin position="40"/>
        <end position="58"/>
    </location>
</feature>
<keyword evidence="6 13" id="KW-0863">Zinc-finger</keyword>
<dbReference type="SUPFAM" id="SSF52540">
    <property type="entry name" value="P-loop containing nucleoside triphosphate hydrolases"/>
    <property type="match status" value="2"/>
</dbReference>
<dbReference type="CDD" id="cd18008">
    <property type="entry name" value="DEXDc_SHPRH-like"/>
    <property type="match status" value="1"/>
</dbReference>
<name>A0A0D7BTW1_9AGAR</name>
<dbReference type="InterPro" id="IPR049730">
    <property type="entry name" value="SNF2/RAD54-like_C"/>
</dbReference>
<dbReference type="PROSITE" id="PS50089">
    <property type="entry name" value="ZF_RING_2"/>
    <property type="match status" value="1"/>
</dbReference>
<dbReference type="InterPro" id="IPR014905">
    <property type="entry name" value="HIRAN"/>
</dbReference>
<dbReference type="SMART" id="SM00487">
    <property type="entry name" value="DEXDc"/>
    <property type="match status" value="1"/>
</dbReference>
<feature type="domain" description="Helicase C-terminal" evidence="17">
    <location>
        <begin position="952"/>
        <end position="1107"/>
    </location>
</feature>
<reference evidence="18 19" key="1">
    <citation type="journal article" date="2015" name="Fungal Genet. Biol.">
        <title>Evolution of novel wood decay mechanisms in Agaricales revealed by the genome sequences of Fistulina hepatica and Cylindrobasidium torrendii.</title>
        <authorList>
            <person name="Floudas D."/>
            <person name="Held B.W."/>
            <person name="Riley R."/>
            <person name="Nagy L.G."/>
            <person name="Koehler G."/>
            <person name="Ransdell A.S."/>
            <person name="Younus H."/>
            <person name="Chow J."/>
            <person name="Chiniquy J."/>
            <person name="Lipzen A."/>
            <person name="Tritt A."/>
            <person name="Sun H."/>
            <person name="Haridas S."/>
            <person name="LaButti K."/>
            <person name="Ohm R.A."/>
            <person name="Kues U."/>
            <person name="Blanchette R.A."/>
            <person name="Grigoriev I.V."/>
            <person name="Minto R.E."/>
            <person name="Hibbett D.S."/>
        </authorList>
    </citation>
    <scope>NUCLEOTIDE SEQUENCE [LARGE SCALE GENOMIC DNA]</scope>
    <source>
        <strain evidence="18 19">FP15055 ss-10</strain>
    </source>
</reference>
<dbReference type="Pfam" id="PF00097">
    <property type="entry name" value="zf-C3HC4"/>
    <property type="match status" value="1"/>
</dbReference>
<evidence type="ECO:0000256" key="9">
    <source>
        <dbReference type="ARBA" id="ARBA00022833"/>
    </source>
</evidence>
<evidence type="ECO:0000256" key="11">
    <source>
        <dbReference type="ARBA" id="ARBA00023204"/>
    </source>
</evidence>
<dbReference type="InterPro" id="IPR014001">
    <property type="entry name" value="Helicase_ATP-bd"/>
</dbReference>
<feature type="compositionally biased region" description="Acidic residues" evidence="14">
    <location>
        <begin position="568"/>
        <end position="583"/>
    </location>
</feature>
<dbReference type="InterPro" id="IPR013083">
    <property type="entry name" value="Znf_RING/FYVE/PHD"/>
</dbReference>
<feature type="region of interest" description="Disordered" evidence="14">
    <location>
        <begin position="566"/>
        <end position="586"/>
    </location>
</feature>
<dbReference type="SUPFAM" id="SSF57850">
    <property type="entry name" value="RING/U-box"/>
    <property type="match status" value="1"/>
</dbReference>
<dbReference type="GO" id="GO:0005524">
    <property type="term" value="F:ATP binding"/>
    <property type="evidence" value="ECO:0007669"/>
    <property type="project" value="UniProtKB-KW"/>
</dbReference>
<evidence type="ECO:0000256" key="5">
    <source>
        <dbReference type="ARBA" id="ARBA00022763"/>
    </source>
</evidence>
<dbReference type="OrthoDB" id="448448at2759"/>
<evidence type="ECO:0000259" key="15">
    <source>
        <dbReference type="PROSITE" id="PS50089"/>
    </source>
</evidence>
<dbReference type="STRING" id="1314674.A0A0D7BTW1"/>
<dbReference type="GO" id="GO:0005634">
    <property type="term" value="C:nucleus"/>
    <property type="evidence" value="ECO:0007669"/>
    <property type="project" value="UniProtKB-SubCell"/>
</dbReference>
<protein>
    <recommendedName>
        <fullName evidence="20">DNA repair protein RAD5</fullName>
    </recommendedName>
</protein>
<dbReference type="InterPro" id="IPR027417">
    <property type="entry name" value="P-loop_NTPase"/>
</dbReference>
<dbReference type="GO" id="GO:0003676">
    <property type="term" value="F:nucleic acid binding"/>
    <property type="evidence" value="ECO:0007669"/>
    <property type="project" value="InterPro"/>
</dbReference>
<organism evidence="18 19">
    <name type="scientific">Cylindrobasidium torrendii FP15055 ss-10</name>
    <dbReference type="NCBI Taxonomy" id="1314674"/>
    <lineage>
        <taxon>Eukaryota</taxon>
        <taxon>Fungi</taxon>
        <taxon>Dikarya</taxon>
        <taxon>Basidiomycota</taxon>
        <taxon>Agaricomycotina</taxon>
        <taxon>Agaricomycetes</taxon>
        <taxon>Agaricomycetidae</taxon>
        <taxon>Agaricales</taxon>
        <taxon>Marasmiineae</taxon>
        <taxon>Physalacriaceae</taxon>
        <taxon>Cylindrobasidium</taxon>
    </lineage>
</organism>
<dbReference type="InterPro" id="IPR018957">
    <property type="entry name" value="Znf_C3HC4_RING-type"/>
</dbReference>
<dbReference type="Pfam" id="PF08797">
    <property type="entry name" value="HIRAN"/>
    <property type="match status" value="1"/>
</dbReference>
<keyword evidence="4" id="KW-0547">Nucleotide-binding</keyword>
<feature type="compositionally biased region" description="Basic and acidic residues" evidence="14">
    <location>
        <begin position="89"/>
        <end position="103"/>
    </location>
</feature>
<evidence type="ECO:0000256" key="13">
    <source>
        <dbReference type="PROSITE-ProRule" id="PRU00175"/>
    </source>
</evidence>
<keyword evidence="3" id="KW-0479">Metal-binding</keyword>
<dbReference type="GO" id="GO:0004386">
    <property type="term" value="F:helicase activity"/>
    <property type="evidence" value="ECO:0007669"/>
    <property type="project" value="UniProtKB-KW"/>
</dbReference>
<evidence type="ECO:0000256" key="2">
    <source>
        <dbReference type="ARBA" id="ARBA00007025"/>
    </source>
</evidence>
<keyword evidence="5" id="KW-0227">DNA damage</keyword>
<gene>
    <name evidence="18" type="ORF">CYLTODRAFT_416990</name>
</gene>
<dbReference type="SMART" id="SM00490">
    <property type="entry name" value="HELICc"/>
    <property type="match status" value="1"/>
</dbReference>
<evidence type="ECO:0000256" key="3">
    <source>
        <dbReference type="ARBA" id="ARBA00022723"/>
    </source>
</evidence>
<evidence type="ECO:0000256" key="12">
    <source>
        <dbReference type="ARBA" id="ARBA00023242"/>
    </source>
</evidence>
<dbReference type="Gene3D" id="3.30.40.10">
    <property type="entry name" value="Zinc/RING finger domain, C3HC4 (zinc finger)"/>
    <property type="match status" value="1"/>
</dbReference>
<evidence type="ECO:0000313" key="19">
    <source>
        <dbReference type="Proteomes" id="UP000054007"/>
    </source>
</evidence>
<dbReference type="Proteomes" id="UP000054007">
    <property type="component" value="Unassembled WGS sequence"/>
</dbReference>
<evidence type="ECO:0000313" key="18">
    <source>
        <dbReference type="EMBL" id="KIY73614.1"/>
    </source>
</evidence>
<evidence type="ECO:0000256" key="1">
    <source>
        <dbReference type="ARBA" id="ARBA00004123"/>
    </source>
</evidence>
<feature type="region of interest" description="Disordered" evidence="14">
    <location>
        <begin position="1"/>
        <end position="118"/>
    </location>
</feature>
<feature type="domain" description="Helicase ATP-binding" evidence="16">
    <location>
        <begin position="450"/>
        <end position="678"/>
    </location>
</feature>
<proteinExistence type="inferred from homology"/>
<dbReference type="InterPro" id="IPR001650">
    <property type="entry name" value="Helicase_C-like"/>
</dbReference>
<dbReference type="Pfam" id="PF00271">
    <property type="entry name" value="Helicase_C"/>
    <property type="match status" value="1"/>
</dbReference>
<dbReference type="GO" id="GO:0008270">
    <property type="term" value="F:zinc ion binding"/>
    <property type="evidence" value="ECO:0007669"/>
    <property type="project" value="UniProtKB-KW"/>
</dbReference>
<dbReference type="Gene3D" id="3.40.50.10810">
    <property type="entry name" value="Tandem AAA-ATPase domain"/>
    <property type="match status" value="1"/>
</dbReference>
<evidence type="ECO:0000256" key="10">
    <source>
        <dbReference type="ARBA" id="ARBA00022840"/>
    </source>
</evidence>
<dbReference type="SMART" id="SM00184">
    <property type="entry name" value="RING"/>
    <property type="match status" value="1"/>
</dbReference>
<dbReference type="InterPro" id="IPR038718">
    <property type="entry name" value="SNF2-like_sf"/>
</dbReference>
<keyword evidence="8" id="KW-0347">Helicase</keyword>
<evidence type="ECO:0000256" key="6">
    <source>
        <dbReference type="ARBA" id="ARBA00022771"/>
    </source>
</evidence>
<comment type="subcellular location">
    <subcellularLocation>
        <location evidence="1">Nucleus</location>
    </subcellularLocation>
</comment>
<keyword evidence="10" id="KW-0067">ATP-binding</keyword>
<dbReference type="InterPro" id="IPR000330">
    <property type="entry name" value="SNF2_N"/>
</dbReference>
<evidence type="ECO:0000256" key="14">
    <source>
        <dbReference type="SAM" id="MobiDB-lite"/>
    </source>
</evidence>
<dbReference type="PANTHER" id="PTHR45626:SF22">
    <property type="entry name" value="DNA REPAIR PROTEIN RAD5"/>
    <property type="match status" value="1"/>
</dbReference>
<dbReference type="InterPro" id="IPR050628">
    <property type="entry name" value="SNF2_RAD54_helicase_TF"/>
</dbReference>
<feature type="compositionally biased region" description="Acidic residues" evidence="14">
    <location>
        <begin position="59"/>
        <end position="71"/>
    </location>
</feature>
<keyword evidence="9" id="KW-0862">Zinc</keyword>
<dbReference type="InterPro" id="IPR001841">
    <property type="entry name" value="Znf_RING"/>
</dbReference>
<accession>A0A0D7BTW1</accession>
<keyword evidence="11" id="KW-0234">DNA repair</keyword>
<keyword evidence="7" id="KW-0378">Hydrolase</keyword>
<evidence type="ECO:0000256" key="7">
    <source>
        <dbReference type="ARBA" id="ARBA00022801"/>
    </source>
</evidence>
<comment type="similarity">
    <text evidence="2">Belongs to the SNF2/RAD54 helicase family.</text>
</comment>
<dbReference type="SMART" id="SM00910">
    <property type="entry name" value="HIRAN"/>
    <property type="match status" value="1"/>
</dbReference>
<dbReference type="Gene3D" id="3.40.50.300">
    <property type="entry name" value="P-loop containing nucleotide triphosphate hydrolases"/>
    <property type="match status" value="2"/>
</dbReference>
<sequence length="1121" mass="125959">MDGHDASTFFSGSDNEDDAMLVEQPDENASEPLFLDGSDDDKSPEPSEKAKGKRRADDAYDDAEYIDDDATESTGGDVPRASSVSDFDFSDHHSRHSSPDRDSPPPAKKQRIASPVRETAPILDAPTYIGEFIIPNAWSNISGKGIVKVNDTVQIRRPKLETKPKAKPKPNGLGNKQISIATMFKPQVTSAPTKKKADTIVRLYNKNGSEFGRLPQETSSWVAHLLDLKVVELRGKMTDCPERLSTGASLIVTVDVYMLPSAFSSRSVEPLKDDFMWKEGDETSEEINLRERKVALLKLFKQIGLKPRSGANVKLSKADTKLNVSKPKRKTEIVGDGEEVEVDDEEDLSKSDLDMIYQKAQRGDKDMKEMEPADTFAMTLRGYQKQALCWMQSLESGKMDVREASSMHPLWSEYTFPPREDPSTGVFDLTEEEKPFYFNPYSGELSLKFPKSERTCRGGILADEMGMGKTIMLSALIHTNLVSEEDKAAAAASALSTKTQQLRLNAAFKSVKRRSNRAPSATLIVAPTSLLSQWAEEMERSSKPGAVKVLVWHGQNRTDIEAAVNSGEDGDAEEILDSEDEEDCKPKKKKAPRIQIVITSYGVLVSEHARSEKGRSPIFDMEWLRVVLDEAHSCKNRASRTAKAVYALQARRRWAVTGTPIVNKLEDLFSLLRFINFKPWSDFTFYRSFITLPFLARDPKAIEIVQVILESILLRREKNMKDSDGKKIVDLPSKEIKILKLEFSMAERKIYDAIYVNVKKNFDSLQSKGLVGKNYTNLLAMLMRLRRAVLHPSLVLNHEEERAMSPAGDGIVDVQELLARLKGGNKDSSTSSQETESTNVFASDVLSKLNNDDEDSAECPICLDVMERPVIVSECMHKTCKDCILMYVATREEKGQEPACPTCAHAPIRVNQIIEVIKTEADAQDGDAEGPERQSEVMLRKNNFQSSTKIDALIEHLKRLRDQDPCFRAVVFSQFTTFMDLIQKALRREMFEDYRYDGTMDIRKRTVAINKFKEPSRSPKVLVISLKAGGVGLNLTNANHVFMMDCWWNAATENQAIDRVHRLGQEKTVYVTHFIINETIEGRILQIQKRKTAIVQEAFRGAAKKAEKDSVENFRIIFGED</sequence>
<feature type="compositionally biased region" description="Acidic residues" evidence="14">
    <location>
        <begin position="14"/>
        <end position="29"/>
    </location>
</feature>
<evidence type="ECO:0008006" key="20">
    <source>
        <dbReference type="Google" id="ProtNLM"/>
    </source>
</evidence>
<dbReference type="Pfam" id="PF00176">
    <property type="entry name" value="SNF2-rel_dom"/>
    <property type="match status" value="1"/>
</dbReference>
<dbReference type="EMBL" id="KN880435">
    <property type="protein sequence ID" value="KIY73614.1"/>
    <property type="molecule type" value="Genomic_DNA"/>
</dbReference>
<evidence type="ECO:0000256" key="4">
    <source>
        <dbReference type="ARBA" id="ARBA00022741"/>
    </source>
</evidence>
<dbReference type="GO" id="GO:0008094">
    <property type="term" value="F:ATP-dependent activity, acting on DNA"/>
    <property type="evidence" value="ECO:0007669"/>
    <property type="project" value="TreeGrafter"/>
</dbReference>
<dbReference type="GO" id="GO:0006281">
    <property type="term" value="P:DNA repair"/>
    <property type="evidence" value="ECO:0007669"/>
    <property type="project" value="UniProtKB-KW"/>
</dbReference>
<dbReference type="CDD" id="cd18793">
    <property type="entry name" value="SF2_C_SNF"/>
    <property type="match status" value="1"/>
</dbReference>
<keyword evidence="19" id="KW-1185">Reference proteome</keyword>
<evidence type="ECO:0000259" key="17">
    <source>
        <dbReference type="PROSITE" id="PS51194"/>
    </source>
</evidence>
<evidence type="ECO:0000259" key="16">
    <source>
        <dbReference type="PROSITE" id="PS51192"/>
    </source>
</evidence>
<dbReference type="PANTHER" id="PTHR45626">
    <property type="entry name" value="TRANSCRIPTION TERMINATION FACTOR 2-RELATED"/>
    <property type="match status" value="1"/>
</dbReference>
<evidence type="ECO:0000256" key="8">
    <source>
        <dbReference type="ARBA" id="ARBA00022806"/>
    </source>
</evidence>
<feature type="domain" description="RING-type" evidence="15">
    <location>
        <begin position="859"/>
        <end position="903"/>
    </location>
</feature>